<comment type="caution">
    <text evidence="1">The sequence shown here is derived from an EMBL/GenBank/DDBJ whole genome shotgun (WGS) entry which is preliminary data.</text>
</comment>
<dbReference type="RefSeq" id="WP_108343772.1">
    <property type="nucleotide sequence ID" value="NZ_PYXZ01000002.1"/>
</dbReference>
<proteinExistence type="predicted"/>
<organism evidence="1 2">
    <name type="scientific">Nocardioides currus</name>
    <dbReference type="NCBI Taxonomy" id="2133958"/>
    <lineage>
        <taxon>Bacteria</taxon>
        <taxon>Bacillati</taxon>
        <taxon>Actinomycetota</taxon>
        <taxon>Actinomycetes</taxon>
        <taxon>Propionibacteriales</taxon>
        <taxon>Nocardioidaceae</taxon>
        <taxon>Nocardioides</taxon>
    </lineage>
</organism>
<gene>
    <name evidence="1" type="ORF">C7S10_07530</name>
</gene>
<dbReference type="OrthoDB" id="3819922at2"/>
<dbReference type="AlphaFoldDB" id="A0A2R7YZU2"/>
<sequence>MTARLVVVVSGLPASGKTTVGALLSERLSMAMIDKDAILESLFDTLGSPDQEVRTRLSRASDEVLYRLAENSHEAILVNWWHHDTARTRLVNAAGSVIEVFCDCPADVAVGRFAARTRHPGHHDADRSPAEIAAAVKAVRSSYRGPLGIGELIRVDTHAAIDADALAEQVMAAATA</sequence>
<evidence type="ECO:0000313" key="2">
    <source>
        <dbReference type="Proteomes" id="UP000244867"/>
    </source>
</evidence>
<dbReference type="EMBL" id="PYXZ01000002">
    <property type="protein sequence ID" value="PUA81890.1"/>
    <property type="molecule type" value="Genomic_DNA"/>
</dbReference>
<accession>A0A2R7YZU2</accession>
<protein>
    <recommendedName>
        <fullName evidence="3">Shikimate kinase</fullName>
    </recommendedName>
</protein>
<evidence type="ECO:0000313" key="1">
    <source>
        <dbReference type="EMBL" id="PUA81890.1"/>
    </source>
</evidence>
<keyword evidence="2" id="KW-1185">Reference proteome</keyword>
<reference evidence="1 2" key="1">
    <citation type="submission" date="2018-03" db="EMBL/GenBank/DDBJ databases">
        <authorList>
            <person name="Keele B.F."/>
        </authorList>
    </citation>
    <scope>NUCLEOTIDE SEQUENCE [LARGE SCALE GENOMIC DNA]</scope>
    <source>
        <strain evidence="1 2">IB-3</strain>
    </source>
</reference>
<dbReference type="SUPFAM" id="SSF52540">
    <property type="entry name" value="P-loop containing nucleoside triphosphate hydrolases"/>
    <property type="match status" value="1"/>
</dbReference>
<dbReference type="Pfam" id="PF13671">
    <property type="entry name" value="AAA_33"/>
    <property type="match status" value="1"/>
</dbReference>
<name>A0A2R7YZU2_9ACTN</name>
<evidence type="ECO:0008006" key="3">
    <source>
        <dbReference type="Google" id="ProtNLM"/>
    </source>
</evidence>
<dbReference type="InterPro" id="IPR027417">
    <property type="entry name" value="P-loop_NTPase"/>
</dbReference>
<dbReference type="Proteomes" id="UP000244867">
    <property type="component" value="Unassembled WGS sequence"/>
</dbReference>
<dbReference type="Gene3D" id="3.40.50.300">
    <property type="entry name" value="P-loop containing nucleotide triphosphate hydrolases"/>
    <property type="match status" value="1"/>
</dbReference>